<proteinExistence type="predicted"/>
<gene>
    <name evidence="1" type="ORF">Ocin01_04619</name>
</gene>
<evidence type="ECO:0000313" key="2">
    <source>
        <dbReference type="Proteomes" id="UP000094527"/>
    </source>
</evidence>
<dbReference type="InterPro" id="IPR027417">
    <property type="entry name" value="P-loop_NTPase"/>
</dbReference>
<organism evidence="1 2">
    <name type="scientific">Orchesella cincta</name>
    <name type="common">Springtail</name>
    <name type="synonym">Podura cincta</name>
    <dbReference type="NCBI Taxonomy" id="48709"/>
    <lineage>
        <taxon>Eukaryota</taxon>
        <taxon>Metazoa</taxon>
        <taxon>Ecdysozoa</taxon>
        <taxon>Arthropoda</taxon>
        <taxon>Hexapoda</taxon>
        <taxon>Collembola</taxon>
        <taxon>Entomobryomorpha</taxon>
        <taxon>Entomobryoidea</taxon>
        <taxon>Orchesellidae</taxon>
        <taxon>Orchesellinae</taxon>
        <taxon>Orchesella</taxon>
    </lineage>
</organism>
<dbReference type="Gene3D" id="3.40.50.300">
    <property type="entry name" value="P-loop containing nucleotide triphosphate hydrolases"/>
    <property type="match status" value="1"/>
</dbReference>
<protein>
    <submittedName>
        <fullName evidence="1">GTP-binding protein A</fullName>
    </submittedName>
</protein>
<dbReference type="OrthoDB" id="8298301at2759"/>
<accession>A0A1D2NAG6</accession>
<comment type="caution">
    <text evidence="1">The sequence shown here is derived from an EMBL/GenBank/DDBJ whole genome shotgun (WGS) entry which is preliminary data.</text>
</comment>
<evidence type="ECO:0000313" key="1">
    <source>
        <dbReference type="EMBL" id="ODN02065.1"/>
    </source>
</evidence>
<dbReference type="EMBL" id="LJIJ01000126">
    <property type="protein sequence ID" value="ODN02065.1"/>
    <property type="molecule type" value="Genomic_DNA"/>
</dbReference>
<keyword evidence="2" id="KW-1185">Reference proteome</keyword>
<name>A0A1D2NAG6_ORCCI</name>
<dbReference type="SUPFAM" id="SSF52540">
    <property type="entry name" value="P-loop containing nucleoside triphosphate hydrolases"/>
    <property type="match status" value="1"/>
</dbReference>
<dbReference type="Proteomes" id="UP000094527">
    <property type="component" value="Unassembled WGS sequence"/>
</dbReference>
<sequence length="300" mass="33952">MTHYPPPVVADSWYPRISDPDILPENWSEPSPTIHDERAVIDASTSEESSQTELATIKNITIFIVGRKGSGVSSTIRELIGPDTYCVKPEGNETLQNFMEYTLSNIGHPECHIKLVDVPGFVDGRTLEEDANVLASMKSYAQQYGFPDYFLVLSRFDDNRIDGVHSLFVQLLKRVELFQRIYYGNATSDNTVFLLTRLMSETRTTQRRPDNKINRFKNNIKEYTSFAPPITAIVGDNNAGKEHYVPLKEDITSFRNNSTTPKIFGRLLSSSSSADEERKREILTTMMNEEKARTSNARPG</sequence>
<dbReference type="AlphaFoldDB" id="A0A1D2NAG6"/>
<reference evidence="1 2" key="1">
    <citation type="journal article" date="2016" name="Genome Biol. Evol.">
        <title>Gene Family Evolution Reflects Adaptation to Soil Environmental Stressors in the Genome of the Collembolan Orchesella cincta.</title>
        <authorList>
            <person name="Faddeeva-Vakhrusheva A."/>
            <person name="Derks M.F."/>
            <person name="Anvar S.Y."/>
            <person name="Agamennone V."/>
            <person name="Suring W."/>
            <person name="Smit S."/>
            <person name="van Straalen N.M."/>
            <person name="Roelofs D."/>
        </authorList>
    </citation>
    <scope>NUCLEOTIDE SEQUENCE [LARGE SCALE GENOMIC DNA]</scope>
    <source>
        <tissue evidence="1">Mixed pool</tissue>
    </source>
</reference>